<dbReference type="InterPro" id="IPR003598">
    <property type="entry name" value="Ig_sub2"/>
</dbReference>
<name>A0A3Q3X0T5_MOLML</name>
<dbReference type="STRING" id="94237.ENSMMOP00000015459"/>
<dbReference type="Pfam" id="PF13895">
    <property type="entry name" value="Ig_2"/>
    <property type="match status" value="1"/>
</dbReference>
<keyword evidence="2" id="KW-1015">Disulfide bond</keyword>
<evidence type="ECO:0000313" key="4">
    <source>
        <dbReference type="Ensembl" id="ENSMMOP00000015459.1"/>
    </source>
</evidence>
<dbReference type="SMART" id="SM00408">
    <property type="entry name" value="IGc2"/>
    <property type="match status" value="1"/>
</dbReference>
<dbReference type="PANTHER" id="PTHR11481:SF64">
    <property type="entry name" value="FC RECEPTOR-LIKE PROTEIN 4"/>
    <property type="match status" value="1"/>
</dbReference>
<reference evidence="4" key="1">
    <citation type="submission" date="2025-08" db="UniProtKB">
        <authorList>
            <consortium name="Ensembl"/>
        </authorList>
    </citation>
    <scope>IDENTIFICATION</scope>
</reference>
<dbReference type="Gene3D" id="2.60.40.10">
    <property type="entry name" value="Immunoglobulins"/>
    <property type="match status" value="2"/>
</dbReference>
<sequence length="217" mass="23914">MWIQVADISFLLRVAGLRLRDKVRSSELQFFTYESLTLSCGQQENSSGWTLKRNTSQYINQECFNSKRTNKSWRFFDVLYQSDSGEYWCESAAGECSDPVSITQILGGHHVWLKTLFCLSGLAVILESPALPVTEGDDVTLRCRVENVSSSGLTVDFYKDGVLFRSSSTGSMTIHGVSAADGGLYRCTISGAGGSPQSWLTVRGEIPPMLALSHQFG</sequence>
<dbReference type="InterPro" id="IPR036179">
    <property type="entry name" value="Ig-like_dom_sf"/>
</dbReference>
<protein>
    <recommendedName>
        <fullName evidence="3">Ig-like domain-containing protein</fullName>
    </recommendedName>
</protein>
<evidence type="ECO:0000256" key="1">
    <source>
        <dbReference type="ARBA" id="ARBA00022729"/>
    </source>
</evidence>
<dbReference type="InterPro" id="IPR013783">
    <property type="entry name" value="Ig-like_fold"/>
</dbReference>
<dbReference type="Proteomes" id="UP000261620">
    <property type="component" value="Unplaced"/>
</dbReference>
<organism evidence="4 5">
    <name type="scientific">Mola mola</name>
    <name type="common">Ocean sunfish</name>
    <name type="synonym">Tetraodon mola</name>
    <dbReference type="NCBI Taxonomy" id="94237"/>
    <lineage>
        <taxon>Eukaryota</taxon>
        <taxon>Metazoa</taxon>
        <taxon>Chordata</taxon>
        <taxon>Craniata</taxon>
        <taxon>Vertebrata</taxon>
        <taxon>Euteleostomi</taxon>
        <taxon>Actinopterygii</taxon>
        <taxon>Neopterygii</taxon>
        <taxon>Teleostei</taxon>
        <taxon>Neoteleostei</taxon>
        <taxon>Acanthomorphata</taxon>
        <taxon>Eupercaria</taxon>
        <taxon>Tetraodontiformes</taxon>
        <taxon>Molidae</taxon>
        <taxon>Mola</taxon>
    </lineage>
</organism>
<dbReference type="GO" id="GO:0006955">
    <property type="term" value="P:immune response"/>
    <property type="evidence" value="ECO:0007669"/>
    <property type="project" value="TreeGrafter"/>
</dbReference>
<dbReference type="InterPro" id="IPR007110">
    <property type="entry name" value="Ig-like_dom"/>
</dbReference>
<dbReference type="GO" id="GO:0007166">
    <property type="term" value="P:cell surface receptor signaling pathway"/>
    <property type="evidence" value="ECO:0007669"/>
    <property type="project" value="TreeGrafter"/>
</dbReference>
<keyword evidence="5" id="KW-1185">Reference proteome</keyword>
<dbReference type="OMA" id="LWIQVAD"/>
<dbReference type="SUPFAM" id="SSF48726">
    <property type="entry name" value="Immunoglobulin"/>
    <property type="match status" value="1"/>
</dbReference>
<dbReference type="GO" id="GO:0009897">
    <property type="term" value="C:external side of plasma membrane"/>
    <property type="evidence" value="ECO:0007669"/>
    <property type="project" value="TreeGrafter"/>
</dbReference>
<proteinExistence type="predicted"/>
<evidence type="ECO:0000313" key="5">
    <source>
        <dbReference type="Proteomes" id="UP000261620"/>
    </source>
</evidence>
<keyword evidence="1" id="KW-0732">Signal</keyword>
<dbReference type="GO" id="GO:0004888">
    <property type="term" value="F:transmembrane signaling receptor activity"/>
    <property type="evidence" value="ECO:0007669"/>
    <property type="project" value="TreeGrafter"/>
</dbReference>
<dbReference type="PANTHER" id="PTHR11481">
    <property type="entry name" value="IMMUNOGLOBULIN FC RECEPTOR"/>
    <property type="match status" value="1"/>
</dbReference>
<reference evidence="4" key="2">
    <citation type="submission" date="2025-09" db="UniProtKB">
        <authorList>
            <consortium name="Ensembl"/>
        </authorList>
    </citation>
    <scope>IDENTIFICATION</scope>
</reference>
<dbReference type="SMART" id="SM00409">
    <property type="entry name" value="IG"/>
    <property type="match status" value="2"/>
</dbReference>
<accession>A0A3Q3X0T5</accession>
<feature type="domain" description="Ig-like" evidence="3">
    <location>
        <begin position="99"/>
        <end position="201"/>
    </location>
</feature>
<dbReference type="AlphaFoldDB" id="A0A3Q3X0T5"/>
<dbReference type="PROSITE" id="PS50835">
    <property type="entry name" value="IG_LIKE"/>
    <property type="match status" value="1"/>
</dbReference>
<dbReference type="Ensembl" id="ENSMMOT00000015712.1">
    <property type="protein sequence ID" value="ENSMMOP00000015459.1"/>
    <property type="gene ID" value="ENSMMOG00000011784.1"/>
</dbReference>
<evidence type="ECO:0000256" key="2">
    <source>
        <dbReference type="ARBA" id="ARBA00023157"/>
    </source>
</evidence>
<dbReference type="InterPro" id="IPR003599">
    <property type="entry name" value="Ig_sub"/>
</dbReference>
<dbReference type="InterPro" id="IPR050488">
    <property type="entry name" value="Ig_Fc_receptor"/>
</dbReference>
<evidence type="ECO:0000259" key="3">
    <source>
        <dbReference type="PROSITE" id="PS50835"/>
    </source>
</evidence>